<proteinExistence type="predicted"/>
<evidence type="ECO:0000313" key="1">
    <source>
        <dbReference type="EMBL" id="KAK7381398.1"/>
    </source>
</evidence>
<reference evidence="1 2" key="1">
    <citation type="submission" date="2024-01" db="EMBL/GenBank/DDBJ databases">
        <title>The genomes of 5 underutilized Papilionoideae crops provide insights into root nodulation and disease resistanc.</title>
        <authorList>
            <person name="Jiang F."/>
        </authorList>
    </citation>
    <scope>NUCLEOTIDE SEQUENCE [LARGE SCALE GENOMIC DNA]</scope>
    <source>
        <strain evidence="1">DUOXIRENSHENG_FW03</strain>
        <tissue evidence="1">Leaves</tissue>
    </source>
</reference>
<name>A0AAN9P4V4_PSOTE</name>
<dbReference type="Proteomes" id="UP001386955">
    <property type="component" value="Unassembled WGS sequence"/>
</dbReference>
<keyword evidence="2" id="KW-1185">Reference proteome</keyword>
<protein>
    <submittedName>
        <fullName evidence="1">Uncharacterized protein</fullName>
    </submittedName>
</protein>
<dbReference type="AlphaFoldDB" id="A0AAN9P4V4"/>
<gene>
    <name evidence="1" type="ORF">VNO78_34059</name>
</gene>
<dbReference type="EMBL" id="JAYMYS010000009">
    <property type="protein sequence ID" value="KAK7381398.1"/>
    <property type="molecule type" value="Genomic_DNA"/>
</dbReference>
<accession>A0AAN9P4V4</accession>
<evidence type="ECO:0000313" key="2">
    <source>
        <dbReference type="Proteomes" id="UP001386955"/>
    </source>
</evidence>
<comment type="caution">
    <text evidence="1">The sequence shown here is derived from an EMBL/GenBank/DDBJ whole genome shotgun (WGS) entry which is preliminary data.</text>
</comment>
<organism evidence="1 2">
    <name type="scientific">Psophocarpus tetragonolobus</name>
    <name type="common">Winged bean</name>
    <name type="synonym">Dolichos tetragonolobus</name>
    <dbReference type="NCBI Taxonomy" id="3891"/>
    <lineage>
        <taxon>Eukaryota</taxon>
        <taxon>Viridiplantae</taxon>
        <taxon>Streptophyta</taxon>
        <taxon>Embryophyta</taxon>
        <taxon>Tracheophyta</taxon>
        <taxon>Spermatophyta</taxon>
        <taxon>Magnoliopsida</taxon>
        <taxon>eudicotyledons</taxon>
        <taxon>Gunneridae</taxon>
        <taxon>Pentapetalae</taxon>
        <taxon>rosids</taxon>
        <taxon>fabids</taxon>
        <taxon>Fabales</taxon>
        <taxon>Fabaceae</taxon>
        <taxon>Papilionoideae</taxon>
        <taxon>50 kb inversion clade</taxon>
        <taxon>NPAAA clade</taxon>
        <taxon>indigoferoid/millettioid clade</taxon>
        <taxon>Phaseoleae</taxon>
        <taxon>Psophocarpus</taxon>
    </lineage>
</organism>
<sequence length="182" mass="19904">MLAVEDNASFEALGCEVANPKKKVQAVRVRDLNRGEISRKRAWPNLSLKEGPKAWKGAQDTNVMVFIANQLRRSFYGDSASAHGAIKQRFIIEKKQHGGPVVVVIVPPKTVEVEDALGLKAGCRLASSHVYKEFRPEKSVAGGDGASCILLENDSVLRVMEECVVASLQVLESMEVKACRND</sequence>